<comment type="similarity">
    <text evidence="9">Belongs to the MscL family.</text>
</comment>
<dbReference type="AlphaFoldDB" id="A0A1Y6K412"/>
<evidence type="ECO:0000256" key="5">
    <source>
        <dbReference type="ARBA" id="ARBA00022989"/>
    </source>
</evidence>
<feature type="transmembrane region" description="Helical" evidence="9">
    <location>
        <begin position="20"/>
        <end position="38"/>
    </location>
</feature>
<evidence type="ECO:0000256" key="4">
    <source>
        <dbReference type="ARBA" id="ARBA00022692"/>
    </source>
</evidence>
<reference evidence="11" key="1">
    <citation type="submission" date="2017-05" db="EMBL/GenBank/DDBJ databases">
        <authorList>
            <person name="Kirkegaard R."/>
            <person name="Mcilroy J S."/>
        </authorList>
    </citation>
    <scope>NUCLEOTIDE SEQUENCE [LARGE SCALE GENOMIC DNA]</scope>
</reference>
<feature type="transmembrane region" description="Helical" evidence="9">
    <location>
        <begin position="88"/>
        <end position="109"/>
    </location>
</feature>
<dbReference type="RefSeq" id="WP_231940970.1">
    <property type="nucleotide sequence ID" value="NZ_LT859958.1"/>
</dbReference>
<comment type="function">
    <text evidence="9">Channel that opens in response to stretch forces in the membrane lipid bilayer. May participate in the regulation of osmotic pressure changes within the cell.</text>
</comment>
<sequence>MKKIFQEFRDFITRGNAIDLAIGIIIGSAFSTVVNSIVDNLFMPPFGLILGNANFQDLFIVLRQGEQQLPPNATLAMAKELGYVTFNYGQFLTDLLSFLLLGLGVFLIVKGINKFNAKMSALKEKVLKVEEAKEEPTEKECPFCHKDIPIKASRCPFCTSQLDPHQEGAIE</sequence>
<dbReference type="Pfam" id="PF01741">
    <property type="entry name" value="MscL"/>
    <property type="match status" value="1"/>
</dbReference>
<dbReference type="InterPro" id="IPR037673">
    <property type="entry name" value="MSC/AndL"/>
</dbReference>
<evidence type="ECO:0000256" key="2">
    <source>
        <dbReference type="ARBA" id="ARBA00022448"/>
    </source>
</evidence>
<evidence type="ECO:0000256" key="3">
    <source>
        <dbReference type="ARBA" id="ARBA00022475"/>
    </source>
</evidence>
<keyword evidence="2 9" id="KW-0813">Transport</keyword>
<evidence type="ECO:0000256" key="7">
    <source>
        <dbReference type="ARBA" id="ARBA00023136"/>
    </source>
</evidence>
<name>A0A1Y6K412_9CHLR</name>
<evidence type="ECO:0000256" key="1">
    <source>
        <dbReference type="ARBA" id="ARBA00004141"/>
    </source>
</evidence>
<dbReference type="InterPro" id="IPR001185">
    <property type="entry name" value="MS_channel"/>
</dbReference>
<keyword evidence="4 9" id="KW-0812">Transmembrane</keyword>
<comment type="subunit">
    <text evidence="9">Homopentamer.</text>
</comment>
<dbReference type="InterPro" id="IPR036019">
    <property type="entry name" value="MscL_channel"/>
</dbReference>
<proteinExistence type="inferred from homology"/>
<keyword evidence="6 9" id="KW-0406">Ion transport</keyword>
<protein>
    <recommendedName>
        <fullName evidence="9">Large-conductance mechanosensitive channel</fullName>
    </recommendedName>
</protein>
<keyword evidence="5 9" id="KW-1133">Transmembrane helix</keyword>
<dbReference type="PRINTS" id="PR01264">
    <property type="entry name" value="MECHCHANNEL"/>
</dbReference>
<dbReference type="Proteomes" id="UP000195514">
    <property type="component" value="Chromosome I"/>
</dbReference>
<keyword evidence="11" id="KW-1185">Reference proteome</keyword>
<dbReference type="GO" id="GO:0008381">
    <property type="term" value="F:mechanosensitive monoatomic ion channel activity"/>
    <property type="evidence" value="ECO:0007669"/>
    <property type="project" value="UniProtKB-UniRule"/>
</dbReference>
<keyword evidence="3 9" id="KW-1003">Cell membrane</keyword>
<organism evidence="10 11">
    <name type="scientific">Candidatus Brevifilum fermentans</name>
    <dbReference type="NCBI Taxonomy" id="1986204"/>
    <lineage>
        <taxon>Bacteria</taxon>
        <taxon>Bacillati</taxon>
        <taxon>Chloroflexota</taxon>
        <taxon>Anaerolineae</taxon>
        <taxon>Anaerolineales</taxon>
        <taxon>Anaerolineaceae</taxon>
        <taxon>Candidatus Brevifilum</taxon>
    </lineage>
</organism>
<evidence type="ECO:0000313" key="11">
    <source>
        <dbReference type="Proteomes" id="UP000195514"/>
    </source>
</evidence>
<dbReference type="EMBL" id="LT859958">
    <property type="protein sequence ID" value="SMX54462.1"/>
    <property type="molecule type" value="Genomic_DNA"/>
</dbReference>
<evidence type="ECO:0000256" key="8">
    <source>
        <dbReference type="ARBA" id="ARBA00023303"/>
    </source>
</evidence>
<dbReference type="GO" id="GO:0005886">
    <property type="term" value="C:plasma membrane"/>
    <property type="evidence" value="ECO:0007669"/>
    <property type="project" value="UniProtKB-SubCell"/>
</dbReference>
<dbReference type="Gene3D" id="1.10.1200.120">
    <property type="entry name" value="Large-conductance mechanosensitive channel, MscL, domain 1"/>
    <property type="match status" value="1"/>
</dbReference>
<keyword evidence="8 9" id="KW-0407">Ion channel</keyword>
<evidence type="ECO:0000256" key="9">
    <source>
        <dbReference type="HAMAP-Rule" id="MF_00115"/>
    </source>
</evidence>
<gene>
    <name evidence="9 10" type="primary">mscL</name>
    <name evidence="10" type="ORF">CFX1CAM_1397</name>
</gene>
<evidence type="ECO:0000313" key="10">
    <source>
        <dbReference type="EMBL" id="SMX54462.1"/>
    </source>
</evidence>
<evidence type="ECO:0000256" key="6">
    <source>
        <dbReference type="ARBA" id="ARBA00023065"/>
    </source>
</evidence>
<dbReference type="PANTHER" id="PTHR30266:SF2">
    <property type="entry name" value="LARGE-CONDUCTANCE MECHANOSENSITIVE CHANNEL"/>
    <property type="match status" value="1"/>
</dbReference>
<keyword evidence="7 9" id="KW-0472">Membrane</keyword>
<dbReference type="HAMAP" id="MF_00115">
    <property type="entry name" value="MscL"/>
    <property type="match status" value="1"/>
</dbReference>
<dbReference type="NCBIfam" id="TIGR00220">
    <property type="entry name" value="mscL"/>
    <property type="match status" value="1"/>
</dbReference>
<dbReference type="KEGG" id="abat:CFX1CAM_1397"/>
<accession>A0A1Y6K412</accession>
<dbReference type="SUPFAM" id="SSF81330">
    <property type="entry name" value="Gated mechanosensitive channel"/>
    <property type="match status" value="1"/>
</dbReference>
<dbReference type="PANTHER" id="PTHR30266">
    <property type="entry name" value="MECHANOSENSITIVE CHANNEL MSCL"/>
    <property type="match status" value="1"/>
</dbReference>
<comment type="subcellular location">
    <subcellularLocation>
        <location evidence="9">Cell membrane</location>
        <topology evidence="9">Multi-pass membrane protein</topology>
    </subcellularLocation>
    <subcellularLocation>
        <location evidence="1">Membrane</location>
        <topology evidence="1">Multi-pass membrane protein</topology>
    </subcellularLocation>
</comment>